<proteinExistence type="inferred from homology"/>
<feature type="transmembrane region" description="Helical" evidence="13">
    <location>
        <begin position="30"/>
        <end position="52"/>
    </location>
</feature>
<evidence type="ECO:0000256" key="3">
    <source>
        <dbReference type="ARBA" id="ARBA00014522"/>
    </source>
</evidence>
<evidence type="ECO:0000256" key="12">
    <source>
        <dbReference type="HAMAP-Rule" id="MF_00751"/>
    </source>
</evidence>
<keyword evidence="10 12" id="KW-0472">Membrane</keyword>
<evidence type="ECO:0000256" key="7">
    <source>
        <dbReference type="ARBA" id="ARBA00022927"/>
    </source>
</evidence>
<dbReference type="RefSeq" id="WP_075937868.1">
    <property type="nucleotide sequence ID" value="NZ_QJOW01000002.1"/>
</dbReference>
<name>A0A5N5UDH9_9EURY</name>
<evidence type="ECO:0000256" key="13">
    <source>
        <dbReference type="SAM" id="Phobius"/>
    </source>
</evidence>
<comment type="caution">
    <text evidence="15">The sequence shown here is derived from an EMBL/GenBank/DDBJ whole genome shotgun (WGS) entry which is preliminary data.</text>
</comment>
<evidence type="ECO:0000256" key="4">
    <source>
        <dbReference type="ARBA" id="ARBA00022448"/>
    </source>
</evidence>
<evidence type="ECO:0000256" key="11">
    <source>
        <dbReference type="ARBA" id="ARBA00031868"/>
    </source>
</evidence>
<feature type="topological domain" description="Cytoplasmic" evidence="12">
    <location>
        <begin position="1"/>
        <end position="31"/>
    </location>
</feature>
<protein>
    <recommendedName>
        <fullName evidence="3 12">Preprotein translocase subunit SecG</fullName>
    </recommendedName>
    <alternativeName>
        <fullName evidence="11 12">Protein transport protein Sec61 subunit beta homolog</fullName>
    </alternativeName>
</protein>
<dbReference type="GO" id="GO:0005886">
    <property type="term" value="C:plasma membrane"/>
    <property type="evidence" value="ECO:0007669"/>
    <property type="project" value="UniProtKB-SubCell"/>
</dbReference>
<dbReference type="Proteomes" id="UP000326865">
    <property type="component" value="Unassembled WGS sequence"/>
</dbReference>
<keyword evidence="6 12" id="KW-0812">Transmembrane</keyword>
<evidence type="ECO:0000313" key="14">
    <source>
        <dbReference type="EMBL" id="KAB7515994.1"/>
    </source>
</evidence>
<evidence type="ECO:0000256" key="10">
    <source>
        <dbReference type="ARBA" id="ARBA00023136"/>
    </source>
</evidence>
<reference evidence="17 18" key="1">
    <citation type="submission" date="2019-10" db="EMBL/GenBank/DDBJ databases">
        <title>Unraveling microbial dark matter from salterns through culturing: the case of the genus Halosegnis.</title>
        <authorList>
            <person name="Duran-Viseras A."/>
            <person name="Andrei A.-S."/>
            <person name="Vera-Gargallo B."/>
            <person name="Ghai R."/>
            <person name="Sanchez-Porro C."/>
            <person name="Ventosa A."/>
        </authorList>
    </citation>
    <scope>NUCLEOTIDE SEQUENCE [LARGE SCALE GENOMIC DNA]</scope>
    <source>
        <strain evidence="15 18">F17-44</strain>
        <strain evidence="14 19">F18-79</strain>
        <strain evidence="16 17">F19-13</strain>
    </source>
</reference>
<dbReference type="NCBIfam" id="NF002318">
    <property type="entry name" value="PRK01253.1"/>
    <property type="match status" value="1"/>
</dbReference>
<keyword evidence="9 12" id="KW-0811">Translocation</keyword>
<evidence type="ECO:0000256" key="5">
    <source>
        <dbReference type="ARBA" id="ARBA00022475"/>
    </source>
</evidence>
<evidence type="ECO:0000313" key="19">
    <source>
        <dbReference type="Proteomes" id="UP000326865"/>
    </source>
</evidence>
<dbReference type="Proteomes" id="UP000326207">
    <property type="component" value="Unassembled WGS sequence"/>
</dbReference>
<dbReference type="AlphaFoldDB" id="A0A5N5UDH9"/>
<evidence type="ECO:0000256" key="2">
    <source>
        <dbReference type="ARBA" id="ARBA00006103"/>
    </source>
</evidence>
<gene>
    <name evidence="12" type="primary">secG</name>
    <name evidence="14" type="ORF">DM867_02295</name>
    <name evidence="15" type="ORF">DMP03_05355</name>
    <name evidence="16" type="ORF">DP108_02180</name>
</gene>
<keyword evidence="8 12" id="KW-1133">Transmembrane helix</keyword>
<organism evidence="15 18">
    <name type="scientific">Halosegnis rubeus</name>
    <dbReference type="NCBI Taxonomy" id="2212850"/>
    <lineage>
        <taxon>Archaea</taxon>
        <taxon>Methanobacteriati</taxon>
        <taxon>Methanobacteriota</taxon>
        <taxon>Stenosarchaea group</taxon>
        <taxon>Halobacteria</taxon>
        <taxon>Halobacteriales</taxon>
        <taxon>Natronomonadaceae</taxon>
        <taxon>Halosegnis</taxon>
    </lineage>
</organism>
<comment type="subunit">
    <text evidence="12">Component of the protein translocase complex. Heterotrimer consisting of alpha (SecY), beta (SecG) and gamma (SecE) subunits. Can form oligomers of the heterotrimer.</text>
</comment>
<comment type="subcellular location">
    <subcellularLocation>
        <location evidence="1 12">Cell membrane</location>
        <topology evidence="1 12">Single-pass membrane protein</topology>
    </subcellularLocation>
</comment>
<dbReference type="InterPro" id="IPR023531">
    <property type="entry name" value="Preprot_translocase_SecG"/>
</dbReference>
<keyword evidence="19" id="KW-1185">Reference proteome</keyword>
<accession>A0A5N5UDH9</accession>
<evidence type="ECO:0000256" key="6">
    <source>
        <dbReference type="ARBA" id="ARBA00022692"/>
    </source>
</evidence>
<comment type="similarity">
    <text evidence="2 12">Belongs to the SEC61-beta family.</text>
</comment>
<sequence length="53" mass="5546">MSSGQNSGGLMSSAGLVRYFDSEDRNTPTIAPQTVVMFGLLFGVLVIVLNALA</sequence>
<dbReference type="HAMAP" id="MF_00751">
    <property type="entry name" value="SecG"/>
    <property type="match status" value="1"/>
</dbReference>
<evidence type="ECO:0000313" key="16">
    <source>
        <dbReference type="EMBL" id="KAB7520079.1"/>
    </source>
</evidence>
<dbReference type="OrthoDB" id="43651at2157"/>
<accession>A0A5N5UMC0</accession>
<dbReference type="Proteomes" id="UP000326302">
    <property type="component" value="Unassembled WGS sequence"/>
</dbReference>
<dbReference type="EMBL" id="QMDY01000001">
    <property type="protein sequence ID" value="KAB7520079.1"/>
    <property type="molecule type" value="Genomic_DNA"/>
</dbReference>
<evidence type="ECO:0000313" key="15">
    <source>
        <dbReference type="EMBL" id="KAB7516794.1"/>
    </source>
</evidence>
<dbReference type="EMBL" id="QKKZ01000001">
    <property type="protein sequence ID" value="KAB7515994.1"/>
    <property type="molecule type" value="Genomic_DNA"/>
</dbReference>
<dbReference type="GO" id="GO:0015031">
    <property type="term" value="P:protein transport"/>
    <property type="evidence" value="ECO:0007669"/>
    <property type="project" value="UniProtKB-UniRule"/>
</dbReference>
<evidence type="ECO:0000256" key="8">
    <source>
        <dbReference type="ARBA" id="ARBA00022989"/>
    </source>
</evidence>
<keyword evidence="7 12" id="KW-0653">Protein transport</keyword>
<evidence type="ECO:0000256" key="9">
    <source>
        <dbReference type="ARBA" id="ARBA00023010"/>
    </source>
</evidence>
<dbReference type="EMBL" id="QJOW01000002">
    <property type="protein sequence ID" value="KAB7516794.1"/>
    <property type="molecule type" value="Genomic_DNA"/>
</dbReference>
<keyword evidence="4 12" id="KW-0813">Transport</keyword>
<dbReference type="InterPro" id="IPR016482">
    <property type="entry name" value="SecG/Sec61-beta/Sbh"/>
</dbReference>
<evidence type="ECO:0000313" key="17">
    <source>
        <dbReference type="Proteomes" id="UP000326207"/>
    </source>
</evidence>
<comment type="function">
    <text evidence="12">Involved in protein export. The function of the beta subunit is unknown, but it may be involved in stabilization of the trimeric complex.</text>
</comment>
<keyword evidence="5 12" id="KW-1003">Cell membrane</keyword>
<dbReference type="Pfam" id="PF03911">
    <property type="entry name" value="Sec61_beta"/>
    <property type="match status" value="1"/>
</dbReference>
<evidence type="ECO:0000313" key="18">
    <source>
        <dbReference type="Proteomes" id="UP000326302"/>
    </source>
</evidence>
<accession>A0A5N5UBG2</accession>
<evidence type="ECO:0000256" key="1">
    <source>
        <dbReference type="ARBA" id="ARBA00004162"/>
    </source>
</evidence>